<dbReference type="Proteomes" id="UP000032366">
    <property type="component" value="Unassembled WGS sequence"/>
</dbReference>
<dbReference type="NCBIfam" id="NF009914">
    <property type="entry name" value="PRK13374.1"/>
    <property type="match status" value="1"/>
</dbReference>
<dbReference type="SUPFAM" id="SSF53167">
    <property type="entry name" value="Purine and uridine phosphorylases"/>
    <property type="match status" value="1"/>
</dbReference>
<dbReference type="GO" id="GO:0005829">
    <property type="term" value="C:cytosol"/>
    <property type="evidence" value="ECO:0007669"/>
    <property type="project" value="TreeGrafter"/>
</dbReference>
<dbReference type="InterPro" id="IPR000845">
    <property type="entry name" value="Nucleoside_phosphorylase_d"/>
</dbReference>
<dbReference type="AlphaFoldDB" id="A0A0D6XPR8"/>
<dbReference type="PANTHER" id="PTHR43691:SF11">
    <property type="entry name" value="FI09636P-RELATED"/>
    <property type="match status" value="1"/>
</dbReference>
<name>A0A0D6XPR8_9STAP</name>
<comment type="function">
    <text evidence="5">Catalyzes the reversible phosphorolytic breakdown of the N-glycosidic bond in the beta-(deoxy)ribonucleoside molecules, with the formation of the corresponding free purine bases and pentose-1-phosphate.</text>
</comment>
<dbReference type="EC" id="2.4.2.1" evidence="5"/>
<dbReference type="InterPro" id="IPR004402">
    <property type="entry name" value="DeoD-type"/>
</dbReference>
<feature type="binding site" description="in other chain" evidence="5">
    <location>
        <begin position="206"/>
        <end position="207"/>
    </location>
    <ligand>
        <name>a purine D-ribonucleoside</name>
        <dbReference type="ChEBI" id="CHEBI:142355"/>
        <note>ligand shared between dimeric partners</note>
    </ligand>
</feature>
<dbReference type="HAMAP" id="MF_01627">
    <property type="entry name" value="Pur_nucleosid_phosp"/>
    <property type="match status" value="1"/>
</dbReference>
<feature type="binding site" evidence="5">
    <location>
        <position position="7"/>
    </location>
    <ligand>
        <name>a purine D-ribonucleoside</name>
        <dbReference type="ChEBI" id="CHEBI:142355"/>
        <note>ligand shared between dimeric partners</note>
    </ligand>
</feature>
<protein>
    <recommendedName>
        <fullName evidence="5">Purine nucleoside phosphorylase DeoD-type</fullName>
        <shortName evidence="5">PNP</shortName>
        <ecNumber evidence="5">2.4.2.1</ecNumber>
    </recommendedName>
</protein>
<feature type="domain" description="Nucleoside phosphorylase" evidence="6">
    <location>
        <begin position="18"/>
        <end position="234"/>
    </location>
</feature>
<organism evidence="8 10">
    <name type="scientific">Staphylococcus microti</name>
    <dbReference type="NCBI Taxonomy" id="569857"/>
    <lineage>
        <taxon>Bacteria</taxon>
        <taxon>Bacillati</taxon>
        <taxon>Bacillota</taxon>
        <taxon>Bacilli</taxon>
        <taxon>Bacillales</taxon>
        <taxon>Staphylococcaceae</taxon>
        <taxon>Staphylococcus</taxon>
    </lineage>
</organism>
<feature type="site" description="Important for catalytic activity" evidence="5">
    <location>
        <position position="220"/>
    </location>
</feature>
<dbReference type="Pfam" id="PF01048">
    <property type="entry name" value="PNP_UDP_1"/>
    <property type="match status" value="1"/>
</dbReference>
<evidence type="ECO:0000313" key="8">
    <source>
        <dbReference type="EMBL" id="SUM58084.1"/>
    </source>
</evidence>
<reference evidence="8 10" key="2">
    <citation type="submission" date="2018-06" db="EMBL/GenBank/DDBJ databases">
        <authorList>
            <consortium name="Pathogen Informatics"/>
            <person name="Doyle S."/>
        </authorList>
    </citation>
    <scope>NUCLEOTIDE SEQUENCE [LARGE SCALE GENOMIC DNA]</scope>
    <source>
        <strain evidence="8 10">NCTC13832</strain>
    </source>
</reference>
<feature type="binding site" evidence="5">
    <location>
        <position position="46"/>
    </location>
    <ligand>
        <name>phosphate</name>
        <dbReference type="ChEBI" id="CHEBI:43474"/>
        <note>ligand shared between dimeric partners</note>
    </ligand>
</feature>
<proteinExistence type="inferred from homology"/>
<feature type="binding site" description="in other chain" evidence="5">
    <location>
        <position position="23"/>
    </location>
    <ligand>
        <name>phosphate</name>
        <dbReference type="ChEBI" id="CHEBI:43474"/>
        <note>ligand shared between dimeric partners</note>
    </ligand>
</feature>
<dbReference type="NCBIfam" id="TIGR00107">
    <property type="entry name" value="deoD"/>
    <property type="match status" value="1"/>
</dbReference>
<evidence type="ECO:0000313" key="10">
    <source>
        <dbReference type="Proteomes" id="UP000254100"/>
    </source>
</evidence>
<evidence type="ECO:0000256" key="5">
    <source>
        <dbReference type="HAMAP-Rule" id="MF_01627"/>
    </source>
</evidence>
<evidence type="ECO:0000313" key="7">
    <source>
        <dbReference type="EMBL" id="KIX89843.1"/>
    </source>
</evidence>
<feature type="binding site" description="in other chain" evidence="5">
    <location>
        <begin position="182"/>
        <end position="184"/>
    </location>
    <ligand>
        <name>a purine D-ribonucleoside</name>
        <dbReference type="ChEBI" id="CHEBI:142355"/>
        <note>ligand shared between dimeric partners</note>
    </ligand>
</feature>
<dbReference type="RefSeq" id="WP_044361643.1">
    <property type="nucleotide sequence ID" value="NZ_JXWY01000154.1"/>
</dbReference>
<dbReference type="Proteomes" id="UP000254100">
    <property type="component" value="Unassembled WGS sequence"/>
</dbReference>
<keyword evidence="9" id="KW-1185">Reference proteome</keyword>
<comment type="subunit">
    <text evidence="5">Homohexamer; trimer of homodimers.</text>
</comment>
<dbReference type="NCBIfam" id="NF004489">
    <property type="entry name" value="PRK05819.1"/>
    <property type="match status" value="1"/>
</dbReference>
<dbReference type="STRING" id="569857.TP70_11060"/>
<reference evidence="7 9" key="1">
    <citation type="submission" date="2015-01" db="EMBL/GenBank/DDBJ databases">
        <authorList>
            <person name="Guo J."/>
        </authorList>
    </citation>
    <scope>NUCLEOTIDE SEQUENCE [LARGE SCALE GENOMIC DNA]</scope>
    <source>
        <strain evidence="7 9">DSM 22147</strain>
    </source>
</reference>
<evidence type="ECO:0000256" key="2">
    <source>
        <dbReference type="ARBA" id="ARBA00022676"/>
    </source>
</evidence>
<evidence type="ECO:0000256" key="3">
    <source>
        <dbReference type="ARBA" id="ARBA00022679"/>
    </source>
</evidence>
<sequence length="236" mass="25966">MTQGTPHIQPNGTKIAKTVLMPGDPLRAKYIADNFLENVEQFNEVRNMFGYTGTYKGKEISVMGSGMGIPSIGIYSYELYNFFDVDTIIRIGSCGAMQEDIQLYDIIIAQGASTNSNFVDQFQIPGNFTPLADFDLIVKAKEKADAIGARTHVGNVLSSDTFYNANADFNQKWIDMGVLGVEMESAGLYLNAIKAGKKALGIFTVSDHLLRDEATTAEERQNSFTQMMEVALEIAE</sequence>
<dbReference type="GO" id="GO:0004731">
    <property type="term" value="F:purine-nucleoside phosphorylase activity"/>
    <property type="evidence" value="ECO:0007669"/>
    <property type="project" value="UniProtKB-UniRule"/>
</dbReference>
<dbReference type="Gene3D" id="3.40.50.1580">
    <property type="entry name" value="Nucleoside phosphorylase domain"/>
    <property type="match status" value="1"/>
</dbReference>
<gene>
    <name evidence="8" type="primary">deoD_2</name>
    <name evidence="5" type="synonym">deoD</name>
    <name evidence="8" type="ORF">NCTC13832_01821</name>
    <name evidence="7" type="ORF">TP70_11060</name>
</gene>
<dbReference type="EMBL" id="UHDT01000001">
    <property type="protein sequence ID" value="SUM58084.1"/>
    <property type="molecule type" value="Genomic_DNA"/>
</dbReference>
<dbReference type="PROSITE" id="PS01232">
    <property type="entry name" value="PNP_UDP_1"/>
    <property type="match status" value="1"/>
</dbReference>
<dbReference type="InterPro" id="IPR018016">
    <property type="entry name" value="Nucleoside_phosphorylase_CS"/>
</dbReference>
<feature type="binding site" description="in other chain" evidence="5">
    <location>
        <position position="27"/>
    </location>
    <ligand>
        <name>phosphate</name>
        <dbReference type="ChEBI" id="CHEBI:43474"/>
        <note>ligand shared between dimeric partners</note>
    </ligand>
</feature>
<evidence type="ECO:0000259" key="6">
    <source>
        <dbReference type="Pfam" id="PF01048"/>
    </source>
</evidence>
<accession>A0A0D6XPR8</accession>
<dbReference type="GO" id="GO:0042278">
    <property type="term" value="P:purine nucleoside metabolic process"/>
    <property type="evidence" value="ECO:0007669"/>
    <property type="project" value="UniProtKB-UniRule"/>
</dbReference>
<evidence type="ECO:0000256" key="4">
    <source>
        <dbReference type="ARBA" id="ARBA00048447"/>
    </source>
</evidence>
<feature type="active site" description="Proton donor" evidence="5">
    <location>
        <position position="207"/>
    </location>
</feature>
<comment type="similarity">
    <text evidence="1 5">Belongs to the PNP/UDP phosphorylase family.</text>
</comment>
<dbReference type="GO" id="GO:0004850">
    <property type="term" value="F:uridine phosphorylase activity"/>
    <property type="evidence" value="ECO:0007669"/>
    <property type="project" value="UniProtKB-EC"/>
</dbReference>
<dbReference type="EMBL" id="JXWY01000154">
    <property type="protein sequence ID" value="KIX89843.1"/>
    <property type="molecule type" value="Genomic_DNA"/>
</dbReference>
<comment type="catalytic activity">
    <reaction evidence="4">
        <text>uridine + phosphate = alpha-D-ribose 1-phosphate + uracil</text>
        <dbReference type="Rhea" id="RHEA:24388"/>
        <dbReference type="ChEBI" id="CHEBI:16704"/>
        <dbReference type="ChEBI" id="CHEBI:17568"/>
        <dbReference type="ChEBI" id="CHEBI:43474"/>
        <dbReference type="ChEBI" id="CHEBI:57720"/>
        <dbReference type="EC" id="2.4.2.3"/>
    </reaction>
</comment>
<keyword evidence="2 5" id="KW-0328">Glycosyltransferase</keyword>
<keyword evidence="3 5" id="KW-0808">Transferase</keyword>
<evidence type="ECO:0000313" key="9">
    <source>
        <dbReference type="Proteomes" id="UP000032366"/>
    </source>
</evidence>
<feature type="binding site" description="in other chain" evidence="5">
    <location>
        <begin position="90"/>
        <end position="93"/>
    </location>
    <ligand>
        <name>phosphate</name>
        <dbReference type="ChEBI" id="CHEBI:43474"/>
        <note>ligand shared between dimeric partners</note>
    </ligand>
</feature>
<dbReference type="OrthoDB" id="9782889at2"/>
<dbReference type="PANTHER" id="PTHR43691">
    <property type="entry name" value="URIDINE PHOSPHORYLASE"/>
    <property type="match status" value="1"/>
</dbReference>
<comment type="catalytic activity">
    <reaction evidence="5">
        <text>a purine D-ribonucleoside + phosphate = a purine nucleobase + alpha-D-ribose 1-phosphate</text>
        <dbReference type="Rhea" id="RHEA:19805"/>
        <dbReference type="ChEBI" id="CHEBI:26386"/>
        <dbReference type="ChEBI" id="CHEBI:43474"/>
        <dbReference type="ChEBI" id="CHEBI:57720"/>
        <dbReference type="ChEBI" id="CHEBI:142355"/>
        <dbReference type="EC" id="2.4.2.1"/>
    </reaction>
</comment>
<comment type="catalytic activity">
    <reaction evidence="5">
        <text>a purine 2'-deoxy-D-ribonucleoside + phosphate = a purine nucleobase + 2-deoxy-alpha-D-ribose 1-phosphate</text>
        <dbReference type="Rhea" id="RHEA:36431"/>
        <dbReference type="ChEBI" id="CHEBI:26386"/>
        <dbReference type="ChEBI" id="CHEBI:43474"/>
        <dbReference type="ChEBI" id="CHEBI:57259"/>
        <dbReference type="ChEBI" id="CHEBI:142361"/>
        <dbReference type="EC" id="2.4.2.1"/>
    </reaction>
</comment>
<dbReference type="InterPro" id="IPR035994">
    <property type="entry name" value="Nucleoside_phosphorylase_sf"/>
</dbReference>
<evidence type="ECO:0000256" key="1">
    <source>
        <dbReference type="ARBA" id="ARBA00010456"/>
    </source>
</evidence>
<dbReference type="CDD" id="cd09006">
    <property type="entry name" value="PNP_EcPNPI-like"/>
    <property type="match status" value="1"/>
</dbReference>
<dbReference type="GO" id="GO:0006218">
    <property type="term" value="P:uridine catabolic process"/>
    <property type="evidence" value="ECO:0007669"/>
    <property type="project" value="TreeGrafter"/>
</dbReference>